<keyword evidence="2" id="KW-0732">Signal</keyword>
<keyword evidence="1" id="KW-0812">Transmembrane</keyword>
<keyword evidence="4" id="KW-1185">Reference proteome</keyword>
<feature type="chain" id="PRO_5015149018" description="Two component regulator three Y domain-containing protein" evidence="2">
    <location>
        <begin position="25"/>
        <end position="254"/>
    </location>
</feature>
<sequence length="254" mass="28217">MTRVLCKLWFLALLLVAAPSSVTAFVDPPTLITTDAVAGVPVYIRLRHGVCDDFFVWPNPPRFTVQGAQAEWVSFSVHAEDDNLCIYPVFDGPVRIGAFPEPGDYTLVIRREYDDFFGTRVTETLATFNVRVRAASDIPTLSWVGLLLLSMFLVYFGARKAKLRFLLLTTVLAAQGWSALAQDKSVFLLLAQENAPDPQTIVDYVGTSPLPPGPPPLVTLAQFPPIDARFLLSSRANPHFRDYLSRSYLRALLT</sequence>
<reference evidence="3 4" key="1">
    <citation type="submission" date="2018-03" db="EMBL/GenBank/DDBJ databases">
        <title>Ahniella affigens gen. nov., sp. nov., a gammaproteobacterium isolated from sandy soil near a stream.</title>
        <authorList>
            <person name="Ko Y."/>
            <person name="Kim J.-H."/>
        </authorList>
    </citation>
    <scope>NUCLEOTIDE SEQUENCE [LARGE SCALE GENOMIC DNA]</scope>
    <source>
        <strain evidence="3 4">D13</strain>
    </source>
</reference>
<organism evidence="3 4">
    <name type="scientific">Ahniella affigens</name>
    <dbReference type="NCBI Taxonomy" id="2021234"/>
    <lineage>
        <taxon>Bacteria</taxon>
        <taxon>Pseudomonadati</taxon>
        <taxon>Pseudomonadota</taxon>
        <taxon>Gammaproteobacteria</taxon>
        <taxon>Lysobacterales</taxon>
        <taxon>Rhodanobacteraceae</taxon>
        <taxon>Ahniella</taxon>
    </lineage>
</organism>
<evidence type="ECO:0008006" key="5">
    <source>
        <dbReference type="Google" id="ProtNLM"/>
    </source>
</evidence>
<feature type="signal peptide" evidence="2">
    <location>
        <begin position="1"/>
        <end position="24"/>
    </location>
</feature>
<dbReference type="AlphaFoldDB" id="A0A2P1PXF5"/>
<keyword evidence="1" id="KW-0472">Membrane</keyword>
<evidence type="ECO:0000313" key="3">
    <source>
        <dbReference type="EMBL" id="AVP99529.1"/>
    </source>
</evidence>
<feature type="transmembrane region" description="Helical" evidence="1">
    <location>
        <begin position="140"/>
        <end position="158"/>
    </location>
</feature>
<dbReference type="Proteomes" id="UP000241074">
    <property type="component" value="Chromosome"/>
</dbReference>
<protein>
    <recommendedName>
        <fullName evidence="5">Two component regulator three Y domain-containing protein</fullName>
    </recommendedName>
</protein>
<proteinExistence type="predicted"/>
<name>A0A2P1PXF5_9GAMM</name>
<evidence type="ECO:0000256" key="2">
    <source>
        <dbReference type="SAM" id="SignalP"/>
    </source>
</evidence>
<reference evidence="3 4" key="2">
    <citation type="submission" date="2018-03" db="EMBL/GenBank/DDBJ databases">
        <authorList>
            <person name="Keele B.F."/>
        </authorList>
    </citation>
    <scope>NUCLEOTIDE SEQUENCE [LARGE SCALE GENOMIC DNA]</scope>
    <source>
        <strain evidence="3 4">D13</strain>
    </source>
</reference>
<evidence type="ECO:0000313" key="4">
    <source>
        <dbReference type="Proteomes" id="UP000241074"/>
    </source>
</evidence>
<dbReference type="KEGG" id="xba:C7S18_21170"/>
<accession>A0A2P1PXF5</accession>
<keyword evidence="1" id="KW-1133">Transmembrane helix</keyword>
<evidence type="ECO:0000256" key="1">
    <source>
        <dbReference type="SAM" id="Phobius"/>
    </source>
</evidence>
<dbReference type="EMBL" id="CP027860">
    <property type="protein sequence ID" value="AVP99529.1"/>
    <property type="molecule type" value="Genomic_DNA"/>
</dbReference>
<gene>
    <name evidence="3" type="ORF">C7S18_21170</name>
</gene>